<dbReference type="PANTHER" id="PTHR36109:SF2">
    <property type="entry name" value="MEMBRANE PROTEIN"/>
    <property type="match status" value="1"/>
</dbReference>
<dbReference type="AlphaFoldDB" id="A0A7D7LT67"/>
<dbReference type="EMBL" id="JACEUX010000001">
    <property type="protein sequence ID" value="MBA5246501.1"/>
    <property type="molecule type" value="Genomic_DNA"/>
</dbReference>
<dbReference type="RefSeq" id="WP_181886581.1">
    <property type="nucleotide sequence ID" value="NZ_CP059472.1"/>
</dbReference>
<gene>
    <name evidence="2" type="ORF">H1R16_10590</name>
    <name evidence="1" type="ORF">H2507_04875</name>
</gene>
<reference evidence="1" key="3">
    <citation type="submission" date="2020-07" db="EMBL/GenBank/DDBJ databases">
        <authorList>
            <person name="Yang C."/>
        </authorList>
    </citation>
    <scope>NUCLEOTIDE SEQUENCE</scope>
    <source>
        <strain evidence="1">Cx-624</strain>
    </source>
</reference>
<organism evidence="2 3">
    <name type="scientific">Marnyiella aurantia</name>
    <dbReference type="NCBI Taxonomy" id="2758037"/>
    <lineage>
        <taxon>Bacteria</taxon>
        <taxon>Pseudomonadati</taxon>
        <taxon>Bacteroidota</taxon>
        <taxon>Flavobacteriia</taxon>
        <taxon>Flavobacteriales</taxon>
        <taxon>Weeksellaceae</taxon>
        <taxon>Marnyiella</taxon>
    </lineage>
</organism>
<evidence type="ECO:0000313" key="1">
    <source>
        <dbReference type="EMBL" id="MBA5246501.1"/>
    </source>
</evidence>
<dbReference type="PANTHER" id="PTHR36109">
    <property type="entry name" value="MEMBRANE PROTEIN-RELATED"/>
    <property type="match status" value="1"/>
</dbReference>
<evidence type="ECO:0000313" key="2">
    <source>
        <dbReference type="EMBL" id="QMS98133.1"/>
    </source>
</evidence>
<reference evidence="2 3" key="1">
    <citation type="submission" date="2020-07" db="EMBL/GenBank/DDBJ databases">
        <title>Chryseobacterium sp.cx-624.</title>
        <authorList>
            <person name="Yang C."/>
        </authorList>
    </citation>
    <scope>NUCLEOTIDE SEQUENCE [LARGE SCALE GENOMIC DNA]</scope>
    <source>
        <strain evidence="2">Cx-624</strain>
        <strain evidence="3">cx-624</strain>
    </source>
</reference>
<evidence type="ECO:0000313" key="4">
    <source>
        <dbReference type="Proteomes" id="UP000539710"/>
    </source>
</evidence>
<name>A0A7D7LT67_9FLAO</name>
<dbReference type="InterPro" id="IPR052948">
    <property type="entry name" value="Low_temp-induced_all0457"/>
</dbReference>
<dbReference type="Proteomes" id="UP000539710">
    <property type="component" value="Unassembled WGS sequence"/>
</dbReference>
<dbReference type="KEGG" id="cbau:H1R16_10590"/>
<dbReference type="Proteomes" id="UP000515349">
    <property type="component" value="Chromosome"/>
</dbReference>
<evidence type="ECO:0000313" key="3">
    <source>
        <dbReference type="Proteomes" id="UP000515349"/>
    </source>
</evidence>
<accession>A0A7D7LT67</accession>
<protein>
    <recommendedName>
        <fullName evidence="5">General stress protein</fullName>
    </recommendedName>
</protein>
<proteinExistence type="predicted"/>
<sequence length="179" mass="18882">MENQPFRPEFRNDYVSRVFRTREEADRAYEDLHGRGYSKDDVNVLMSDKTRDTYFTNSDHDTALGDKVADNAGTGSLIGGGIGAVVGAVAAIGSNVLLPGLGLVVAGPLAAGLAGAGAGAATGGLVGALTGAGVPEDEAARYESDIKDGGIYMGYKPRNEEDARTTYDRWYNDDTEARL</sequence>
<reference evidence="4" key="2">
    <citation type="submission" date="2020-07" db="EMBL/GenBank/DDBJ databases">
        <title>Flavobacterium sp. xlx-214.</title>
        <authorList>
            <person name="Yang C."/>
        </authorList>
    </citation>
    <scope>NUCLEOTIDE SEQUENCE [LARGE SCALE GENOMIC DNA]</scope>
    <source>
        <strain evidence="4">CX-624</strain>
    </source>
</reference>
<dbReference type="EMBL" id="CP059472">
    <property type="protein sequence ID" value="QMS98133.1"/>
    <property type="molecule type" value="Genomic_DNA"/>
</dbReference>
<keyword evidence="4" id="KW-1185">Reference proteome</keyword>
<evidence type="ECO:0008006" key="5">
    <source>
        <dbReference type="Google" id="ProtNLM"/>
    </source>
</evidence>